<keyword evidence="6 14" id="KW-0418">Kinase</keyword>
<dbReference type="InterPro" id="IPR055558">
    <property type="entry name" value="DUF7134"/>
</dbReference>
<evidence type="ECO:0000256" key="3">
    <source>
        <dbReference type="ARBA" id="ARBA00022553"/>
    </source>
</evidence>
<organism evidence="14 15">
    <name type="scientific">Frondihabitans australicus</name>
    <dbReference type="NCBI Taxonomy" id="386892"/>
    <lineage>
        <taxon>Bacteria</taxon>
        <taxon>Bacillati</taxon>
        <taxon>Actinomycetota</taxon>
        <taxon>Actinomycetes</taxon>
        <taxon>Micrococcales</taxon>
        <taxon>Microbacteriaceae</taxon>
        <taxon>Frondihabitans</taxon>
    </lineage>
</organism>
<feature type="domain" description="Histidine kinase/HSP90-like ATPase" evidence="11">
    <location>
        <begin position="302"/>
        <end position="396"/>
    </location>
</feature>
<dbReference type="InterPro" id="IPR011712">
    <property type="entry name" value="Sig_transdc_His_kin_sub3_dim/P"/>
</dbReference>
<dbReference type="Gene3D" id="1.20.5.1930">
    <property type="match status" value="1"/>
</dbReference>
<dbReference type="SUPFAM" id="SSF55874">
    <property type="entry name" value="ATPase domain of HSP90 chaperone/DNA topoisomerase II/histidine kinase"/>
    <property type="match status" value="1"/>
</dbReference>
<dbReference type="EMBL" id="RBKS01000001">
    <property type="protein sequence ID" value="RKR74256.1"/>
    <property type="molecule type" value="Genomic_DNA"/>
</dbReference>
<dbReference type="GO" id="GO:0016020">
    <property type="term" value="C:membrane"/>
    <property type="evidence" value="ECO:0007669"/>
    <property type="project" value="InterPro"/>
</dbReference>
<comment type="catalytic activity">
    <reaction evidence="1">
        <text>ATP + protein L-histidine = ADP + protein N-phospho-L-histidine.</text>
        <dbReference type="EC" id="2.7.13.3"/>
    </reaction>
</comment>
<dbReference type="GO" id="GO:0005524">
    <property type="term" value="F:ATP binding"/>
    <property type="evidence" value="ECO:0007669"/>
    <property type="project" value="UniProtKB-KW"/>
</dbReference>
<comment type="caution">
    <text evidence="14">The sequence shown here is derived from an EMBL/GenBank/DDBJ whole genome shotgun (WGS) entry which is preliminary data.</text>
</comment>
<feature type="coiled-coil region" evidence="9">
    <location>
        <begin position="166"/>
        <end position="193"/>
    </location>
</feature>
<evidence type="ECO:0000313" key="15">
    <source>
        <dbReference type="Proteomes" id="UP000280008"/>
    </source>
</evidence>
<feature type="transmembrane region" description="Helical" evidence="10">
    <location>
        <begin position="138"/>
        <end position="158"/>
    </location>
</feature>
<dbReference type="CDD" id="cd16917">
    <property type="entry name" value="HATPase_UhpB-NarQ-NarX-like"/>
    <property type="match status" value="1"/>
</dbReference>
<name>A0A495IGP8_9MICO</name>
<evidence type="ECO:0000256" key="2">
    <source>
        <dbReference type="ARBA" id="ARBA00012438"/>
    </source>
</evidence>
<keyword evidence="10" id="KW-1133">Transmembrane helix</keyword>
<evidence type="ECO:0000256" key="8">
    <source>
        <dbReference type="ARBA" id="ARBA00023012"/>
    </source>
</evidence>
<feature type="transmembrane region" description="Helical" evidence="10">
    <location>
        <begin position="56"/>
        <end position="88"/>
    </location>
</feature>
<evidence type="ECO:0000256" key="5">
    <source>
        <dbReference type="ARBA" id="ARBA00022741"/>
    </source>
</evidence>
<dbReference type="AlphaFoldDB" id="A0A495IGP8"/>
<dbReference type="OrthoDB" id="227596at2"/>
<keyword evidence="8" id="KW-0902">Two-component regulatory system</keyword>
<feature type="domain" description="DUF7134" evidence="13">
    <location>
        <begin position="2"/>
        <end position="166"/>
    </location>
</feature>
<keyword evidence="15" id="KW-1185">Reference proteome</keyword>
<dbReference type="RefSeq" id="WP_147430104.1">
    <property type="nucleotide sequence ID" value="NZ_RBKS01000001.1"/>
</dbReference>
<evidence type="ECO:0000256" key="10">
    <source>
        <dbReference type="SAM" id="Phobius"/>
    </source>
</evidence>
<dbReference type="Pfam" id="PF02518">
    <property type="entry name" value="HATPase_c"/>
    <property type="match status" value="1"/>
</dbReference>
<dbReference type="Pfam" id="PF23539">
    <property type="entry name" value="DUF7134"/>
    <property type="match status" value="1"/>
</dbReference>
<dbReference type="PANTHER" id="PTHR24421:SF10">
    <property type="entry name" value="NITRATE_NITRITE SENSOR PROTEIN NARQ"/>
    <property type="match status" value="1"/>
</dbReference>
<sequence>MWNSLERRPMVVDVLVGVVALLFFAALDVTRTGWETLPVDALFAFALVFRRRSPGLALAVAWVGAITQLVILPSFINGNVMVAAVIFATSLADEPAVRRLGLASSILGGVVGSAKLVLITGLFLPPEASHGQEAVSRVLYFTGVAGVIAASLALFWLLGAVTRVRRAFIDERLERSEREQELLRAELRVAQETERTRITREMHDAIGHSLAVIIAQSDGARYAVAKNPAAATEALGVINRSARDALDDVSELLSVLKGTGEHHGTLGVADLDRMLDSMRSSGLELRFSETGTRFALSTAEDLALYRVVQEALTNALKHGGPGTVVDLRLDWGAAEVVVDSRTTESEGAGLVDDSPAHHGHGVAGMNERVRLVGGRVTAGPRTDGERGYVVNARIPRAPGGHE</sequence>
<dbReference type="InterPro" id="IPR050482">
    <property type="entry name" value="Sensor_HK_TwoCompSys"/>
</dbReference>
<feature type="domain" description="Signal transduction histidine kinase subgroup 3 dimerisation and phosphoacceptor" evidence="12">
    <location>
        <begin position="194"/>
        <end position="258"/>
    </location>
</feature>
<evidence type="ECO:0000256" key="1">
    <source>
        <dbReference type="ARBA" id="ARBA00000085"/>
    </source>
</evidence>
<accession>A0A495IGP8</accession>
<dbReference type="GO" id="GO:0046983">
    <property type="term" value="F:protein dimerization activity"/>
    <property type="evidence" value="ECO:0007669"/>
    <property type="project" value="InterPro"/>
</dbReference>
<keyword evidence="9" id="KW-0175">Coiled coil</keyword>
<dbReference type="EC" id="2.7.13.3" evidence="2"/>
<keyword evidence="5" id="KW-0547">Nucleotide-binding</keyword>
<dbReference type="PANTHER" id="PTHR24421">
    <property type="entry name" value="NITRATE/NITRITE SENSOR PROTEIN NARX-RELATED"/>
    <property type="match status" value="1"/>
</dbReference>
<keyword evidence="7" id="KW-0067">ATP-binding</keyword>
<evidence type="ECO:0000256" key="7">
    <source>
        <dbReference type="ARBA" id="ARBA00022840"/>
    </source>
</evidence>
<dbReference type="Gene3D" id="3.30.565.10">
    <property type="entry name" value="Histidine kinase-like ATPase, C-terminal domain"/>
    <property type="match status" value="1"/>
</dbReference>
<feature type="transmembrane region" description="Helical" evidence="10">
    <location>
        <begin position="100"/>
        <end position="126"/>
    </location>
</feature>
<keyword evidence="4" id="KW-0808">Transferase</keyword>
<protein>
    <recommendedName>
        <fullName evidence="2">histidine kinase</fullName>
        <ecNumber evidence="2">2.7.13.3</ecNumber>
    </recommendedName>
</protein>
<proteinExistence type="predicted"/>
<keyword evidence="10" id="KW-0472">Membrane</keyword>
<keyword evidence="10" id="KW-0812">Transmembrane</keyword>
<keyword evidence="3" id="KW-0597">Phosphoprotein</keyword>
<dbReference type="Proteomes" id="UP000280008">
    <property type="component" value="Unassembled WGS sequence"/>
</dbReference>
<gene>
    <name evidence="14" type="ORF">C8E83_1365</name>
</gene>
<evidence type="ECO:0000313" key="14">
    <source>
        <dbReference type="EMBL" id="RKR74256.1"/>
    </source>
</evidence>
<dbReference type="Pfam" id="PF07730">
    <property type="entry name" value="HisKA_3"/>
    <property type="match status" value="1"/>
</dbReference>
<evidence type="ECO:0000256" key="6">
    <source>
        <dbReference type="ARBA" id="ARBA00022777"/>
    </source>
</evidence>
<evidence type="ECO:0000259" key="13">
    <source>
        <dbReference type="Pfam" id="PF23539"/>
    </source>
</evidence>
<dbReference type="GO" id="GO:0000155">
    <property type="term" value="F:phosphorelay sensor kinase activity"/>
    <property type="evidence" value="ECO:0007669"/>
    <property type="project" value="InterPro"/>
</dbReference>
<evidence type="ECO:0000259" key="12">
    <source>
        <dbReference type="Pfam" id="PF07730"/>
    </source>
</evidence>
<evidence type="ECO:0000259" key="11">
    <source>
        <dbReference type="Pfam" id="PF02518"/>
    </source>
</evidence>
<dbReference type="InterPro" id="IPR003594">
    <property type="entry name" value="HATPase_dom"/>
</dbReference>
<evidence type="ECO:0000256" key="4">
    <source>
        <dbReference type="ARBA" id="ARBA00022679"/>
    </source>
</evidence>
<reference evidence="14 15" key="1">
    <citation type="submission" date="2018-10" db="EMBL/GenBank/DDBJ databases">
        <title>Sequencing the genomes of 1000 actinobacteria strains.</title>
        <authorList>
            <person name="Klenk H.-P."/>
        </authorList>
    </citation>
    <scope>NUCLEOTIDE SEQUENCE [LARGE SCALE GENOMIC DNA]</scope>
    <source>
        <strain evidence="14 15">DSM 17894</strain>
    </source>
</reference>
<dbReference type="InterPro" id="IPR036890">
    <property type="entry name" value="HATPase_C_sf"/>
</dbReference>
<evidence type="ECO:0000256" key="9">
    <source>
        <dbReference type="SAM" id="Coils"/>
    </source>
</evidence>